<dbReference type="OrthoDB" id="4590138at2759"/>
<name>A0A9K3PH47_9STRA</name>
<evidence type="ECO:0000313" key="3">
    <source>
        <dbReference type="Proteomes" id="UP000693970"/>
    </source>
</evidence>
<dbReference type="Proteomes" id="UP000693970">
    <property type="component" value="Unassembled WGS sequence"/>
</dbReference>
<comment type="caution">
    <text evidence="2">The sequence shown here is derived from an EMBL/GenBank/DDBJ whole genome shotgun (WGS) entry which is preliminary data.</text>
</comment>
<feature type="chain" id="PRO_5039900725" evidence="1">
    <location>
        <begin position="18"/>
        <end position="121"/>
    </location>
</feature>
<reference evidence="2" key="2">
    <citation type="submission" date="2021-04" db="EMBL/GenBank/DDBJ databases">
        <authorList>
            <person name="Podell S."/>
        </authorList>
    </citation>
    <scope>NUCLEOTIDE SEQUENCE</scope>
    <source>
        <strain evidence="2">Hildebrandi</strain>
    </source>
</reference>
<dbReference type="PANTHER" id="PTHR39474:SF1">
    <property type="entry name" value="FUNGAL SPECIFIC TRANSCRIPTION FACTOR"/>
    <property type="match status" value="1"/>
</dbReference>
<sequence>MLRVFVLLVLSWITIMADITTKTAADALAADDIPRLPPPDPNASKDIPTIKLGETIRFEEWGPIILNTDGTTRRIDNWDQLTEKEKEVTWRRISKRNEERRKLLLEQQQAENTNSSEDKEL</sequence>
<keyword evidence="3" id="KW-1185">Reference proteome</keyword>
<feature type="signal peptide" evidence="1">
    <location>
        <begin position="1"/>
        <end position="17"/>
    </location>
</feature>
<dbReference type="EMBL" id="JAGRRH010000021">
    <property type="protein sequence ID" value="KAG7346601.1"/>
    <property type="molecule type" value="Genomic_DNA"/>
</dbReference>
<dbReference type="AlphaFoldDB" id="A0A9K3PH47"/>
<evidence type="ECO:0000313" key="2">
    <source>
        <dbReference type="EMBL" id="KAG7346601.1"/>
    </source>
</evidence>
<reference evidence="2" key="1">
    <citation type="journal article" date="2021" name="Sci. Rep.">
        <title>Diploid genomic architecture of Nitzschia inconspicua, an elite biomass production diatom.</title>
        <authorList>
            <person name="Oliver A."/>
            <person name="Podell S."/>
            <person name="Pinowska A."/>
            <person name="Traller J.C."/>
            <person name="Smith S.R."/>
            <person name="McClure R."/>
            <person name="Beliaev A."/>
            <person name="Bohutskyi P."/>
            <person name="Hill E.A."/>
            <person name="Rabines A."/>
            <person name="Zheng H."/>
            <person name="Allen L.Z."/>
            <person name="Kuo A."/>
            <person name="Grigoriev I.V."/>
            <person name="Allen A.E."/>
            <person name="Hazlebeck D."/>
            <person name="Allen E.E."/>
        </authorList>
    </citation>
    <scope>NUCLEOTIDE SEQUENCE</scope>
    <source>
        <strain evidence="2">Hildebrandi</strain>
    </source>
</reference>
<accession>A0A9K3PH47</accession>
<organism evidence="2 3">
    <name type="scientific">Nitzschia inconspicua</name>
    <dbReference type="NCBI Taxonomy" id="303405"/>
    <lineage>
        <taxon>Eukaryota</taxon>
        <taxon>Sar</taxon>
        <taxon>Stramenopiles</taxon>
        <taxon>Ochrophyta</taxon>
        <taxon>Bacillariophyta</taxon>
        <taxon>Bacillariophyceae</taxon>
        <taxon>Bacillariophycidae</taxon>
        <taxon>Bacillariales</taxon>
        <taxon>Bacillariaceae</taxon>
        <taxon>Nitzschia</taxon>
    </lineage>
</organism>
<proteinExistence type="predicted"/>
<keyword evidence="1" id="KW-0732">Signal</keyword>
<dbReference type="PANTHER" id="PTHR39474">
    <property type="entry name" value="UNNAMED PRODUCT"/>
    <property type="match status" value="1"/>
</dbReference>
<evidence type="ECO:0000256" key="1">
    <source>
        <dbReference type="SAM" id="SignalP"/>
    </source>
</evidence>
<gene>
    <name evidence="2" type="ORF">IV203_005670</name>
</gene>
<protein>
    <submittedName>
        <fullName evidence="2">Uncharacterized protein</fullName>
    </submittedName>
</protein>